<dbReference type="AlphaFoldDB" id="A0A1G9MJ63"/>
<dbReference type="Proteomes" id="UP000198901">
    <property type="component" value="Unassembled WGS sequence"/>
</dbReference>
<dbReference type="InterPro" id="IPR011486">
    <property type="entry name" value="BBP2"/>
</dbReference>
<gene>
    <name evidence="2" type="ORF">SAMN04488090_1629</name>
</gene>
<proteinExistence type="predicted"/>
<evidence type="ECO:0000256" key="1">
    <source>
        <dbReference type="SAM" id="SignalP"/>
    </source>
</evidence>
<dbReference type="STRING" id="563176.SAMN04488090_1629"/>
<feature type="chain" id="PRO_5011678635" evidence="1">
    <location>
        <begin position="23"/>
        <end position="353"/>
    </location>
</feature>
<dbReference type="SUPFAM" id="SSF56935">
    <property type="entry name" value="Porins"/>
    <property type="match status" value="1"/>
</dbReference>
<name>A0A1G9MJ63_9BACT</name>
<organism evidence="2 3">
    <name type="scientific">Siphonobacter aquaeclarae</name>
    <dbReference type="NCBI Taxonomy" id="563176"/>
    <lineage>
        <taxon>Bacteria</taxon>
        <taxon>Pseudomonadati</taxon>
        <taxon>Bacteroidota</taxon>
        <taxon>Cytophagia</taxon>
        <taxon>Cytophagales</taxon>
        <taxon>Cytophagaceae</taxon>
        <taxon>Siphonobacter</taxon>
    </lineage>
</organism>
<sequence length="353" mass="39615">MKVLRMLGITCLLAGVSQAAMAQADSSLTFSGYAEVYYNYDFNRPTNHLSDGFLYNFNRHNELNLNLAMVKAAYQTDRIRGNIGLMAGTYAQYNLAAEPELLRHVWEANVGVRLAKDLWLDAGIMPSHIGFESAVGKDNWTLSRSLLAENSPYYEAGAKLSYATGNWQFSALYLNGWQRIQRVSGNQTPAFGWQVQFKPNDKVTLNSSSFIGSDKPDSTRQMRYFHNLYAVVKLSDRWGVTAAFDIGIQQQSKGSSTYDAWYSPIAIVRYQWTDRLALAGRVEYYQDKKGVIISSPAPFAVWGYSLNADYRFTDHVLARMEGRVLNSKEAVFQKDGGVASSNTSLKTSLCFSF</sequence>
<dbReference type="RefSeq" id="WP_093200248.1">
    <property type="nucleotide sequence ID" value="NZ_FNGS01000003.1"/>
</dbReference>
<feature type="signal peptide" evidence="1">
    <location>
        <begin position="1"/>
        <end position="22"/>
    </location>
</feature>
<keyword evidence="1" id="KW-0732">Signal</keyword>
<accession>A0A1G9MJ63</accession>
<protein>
    <submittedName>
        <fullName evidence="2">Putative beta-barrel porin-2, OmpL-like. bbp2</fullName>
    </submittedName>
</protein>
<dbReference type="EMBL" id="FNGS01000003">
    <property type="protein sequence ID" value="SDL74308.1"/>
    <property type="molecule type" value="Genomic_DNA"/>
</dbReference>
<keyword evidence="3" id="KW-1185">Reference proteome</keyword>
<reference evidence="2 3" key="1">
    <citation type="submission" date="2016-10" db="EMBL/GenBank/DDBJ databases">
        <authorList>
            <person name="de Groot N.N."/>
        </authorList>
    </citation>
    <scope>NUCLEOTIDE SEQUENCE [LARGE SCALE GENOMIC DNA]</scope>
    <source>
        <strain evidence="2 3">DSM 21668</strain>
    </source>
</reference>
<evidence type="ECO:0000313" key="3">
    <source>
        <dbReference type="Proteomes" id="UP000198901"/>
    </source>
</evidence>
<evidence type="ECO:0000313" key="2">
    <source>
        <dbReference type="EMBL" id="SDL74308.1"/>
    </source>
</evidence>
<dbReference type="OrthoDB" id="103154at2"/>
<dbReference type="Pfam" id="PF07642">
    <property type="entry name" value="BBP2"/>
    <property type="match status" value="1"/>
</dbReference>